<dbReference type="Pfam" id="PF13177">
    <property type="entry name" value="DNA_pol3_delta2"/>
    <property type="match status" value="1"/>
</dbReference>
<dbReference type="PANTHER" id="PTHR11669:SF8">
    <property type="entry name" value="DNA POLYMERASE III SUBUNIT DELTA"/>
    <property type="match status" value="1"/>
</dbReference>
<accession>A0ABV7ISA2</accession>
<comment type="caution">
    <text evidence="2">The sequence shown here is derived from an EMBL/GenBank/DDBJ whole genome shotgun (WGS) entry which is preliminary data.</text>
</comment>
<dbReference type="InterPro" id="IPR050238">
    <property type="entry name" value="DNA_Rep/Repair_Clamp_Loader"/>
</dbReference>
<organism evidence="2 3">
    <name type="scientific">Novosphingobium bradum</name>
    <dbReference type="NCBI Taxonomy" id="1737444"/>
    <lineage>
        <taxon>Bacteria</taxon>
        <taxon>Pseudomonadati</taxon>
        <taxon>Pseudomonadota</taxon>
        <taxon>Alphaproteobacteria</taxon>
        <taxon>Sphingomonadales</taxon>
        <taxon>Sphingomonadaceae</taxon>
        <taxon>Novosphingobium</taxon>
    </lineage>
</organism>
<evidence type="ECO:0000256" key="1">
    <source>
        <dbReference type="SAM" id="MobiDB-lite"/>
    </source>
</evidence>
<dbReference type="InterPro" id="IPR027417">
    <property type="entry name" value="P-loop_NTPase"/>
</dbReference>
<keyword evidence="3" id="KW-1185">Reference proteome</keyword>
<dbReference type="RefSeq" id="WP_379509830.1">
    <property type="nucleotide sequence ID" value="NZ_JBHRTQ010000007.1"/>
</dbReference>
<protein>
    <submittedName>
        <fullName evidence="2">AAA family ATPase</fullName>
    </submittedName>
</protein>
<dbReference type="SUPFAM" id="SSF52540">
    <property type="entry name" value="P-loop containing nucleoside triphosphate hydrolases"/>
    <property type="match status" value="1"/>
</dbReference>
<dbReference type="Gene3D" id="3.40.50.300">
    <property type="entry name" value="P-loop containing nucleotide triphosphate hydrolases"/>
    <property type="match status" value="1"/>
</dbReference>
<feature type="compositionally biased region" description="Basic and acidic residues" evidence="1">
    <location>
        <begin position="78"/>
        <end position="87"/>
    </location>
</feature>
<evidence type="ECO:0000313" key="2">
    <source>
        <dbReference type="EMBL" id="MFC3174475.1"/>
    </source>
</evidence>
<feature type="region of interest" description="Disordered" evidence="1">
    <location>
        <begin position="57"/>
        <end position="91"/>
    </location>
</feature>
<evidence type="ECO:0000313" key="3">
    <source>
        <dbReference type="Proteomes" id="UP001595604"/>
    </source>
</evidence>
<sequence>MTLLGHDLVGHGEAWREWRGAMASGRMHHAWILAGKQGLGKALFARAAARELVAEAGVPQPDHHPDVLELAPLPANDEEQKKKDEGRPYQTKRNISVDQVRAIQHRLTTRPTLGERRAIIIDPADDMEKGAVNALLKSLEEPPAGTFFLLVAHRPGRLLPTIRSRCRTVRFPALPDADVARVVSGAAPQADSATRAAAVAAAEGSPGAALGFVEQELGPVHGLMERLVGEGDPQFTLRGALASEIGARPDRPRLLATLDLARAVLAARLAVASPLQRLRVIDAHAALATLSAQVPTYNYDAGLLAMEIGGLLASAALPREAA</sequence>
<dbReference type="Proteomes" id="UP001595604">
    <property type="component" value="Unassembled WGS sequence"/>
</dbReference>
<dbReference type="EMBL" id="JBHRTQ010000007">
    <property type="protein sequence ID" value="MFC3174475.1"/>
    <property type="molecule type" value="Genomic_DNA"/>
</dbReference>
<gene>
    <name evidence="2" type="ORF">ACFOD9_09440</name>
</gene>
<name>A0ABV7ISA2_9SPHN</name>
<dbReference type="PANTHER" id="PTHR11669">
    <property type="entry name" value="REPLICATION FACTOR C / DNA POLYMERASE III GAMMA-TAU SUBUNIT"/>
    <property type="match status" value="1"/>
</dbReference>
<proteinExistence type="predicted"/>
<reference evidence="3" key="1">
    <citation type="journal article" date="2019" name="Int. J. Syst. Evol. Microbiol.">
        <title>The Global Catalogue of Microorganisms (GCM) 10K type strain sequencing project: providing services to taxonomists for standard genome sequencing and annotation.</title>
        <authorList>
            <consortium name="The Broad Institute Genomics Platform"/>
            <consortium name="The Broad Institute Genome Sequencing Center for Infectious Disease"/>
            <person name="Wu L."/>
            <person name="Ma J."/>
        </authorList>
    </citation>
    <scope>NUCLEOTIDE SEQUENCE [LARGE SCALE GENOMIC DNA]</scope>
    <source>
        <strain evidence="3">KCTC 42984</strain>
    </source>
</reference>